<sequence>MYQNCIEKLNGENYDTWKVQVQAVLTKNQVWKYVNGSLPKPDTVIEASAWSDKDDMAKADLIMAMCP</sequence>
<dbReference type="InterPro" id="IPR025314">
    <property type="entry name" value="DUF4219"/>
</dbReference>
<feature type="non-terminal residue" evidence="2">
    <location>
        <position position="67"/>
    </location>
</feature>
<gene>
    <name evidence="2" type="ORF">O3G_MSEX012537</name>
</gene>
<dbReference type="EMBL" id="JH668732">
    <property type="protein sequence ID" value="KAG6461297.1"/>
    <property type="molecule type" value="Genomic_DNA"/>
</dbReference>
<reference evidence="2" key="1">
    <citation type="journal article" date="2016" name="Insect Biochem. Mol. Biol.">
        <title>Multifaceted biological insights from a draft genome sequence of the tobacco hornworm moth, Manduca sexta.</title>
        <authorList>
            <person name="Kanost M.R."/>
            <person name="Arrese E.L."/>
            <person name="Cao X."/>
            <person name="Chen Y.R."/>
            <person name="Chellapilla S."/>
            <person name="Goldsmith M.R."/>
            <person name="Grosse-Wilde E."/>
            <person name="Heckel D.G."/>
            <person name="Herndon N."/>
            <person name="Jiang H."/>
            <person name="Papanicolaou A."/>
            <person name="Qu J."/>
            <person name="Soulages J.L."/>
            <person name="Vogel H."/>
            <person name="Walters J."/>
            <person name="Waterhouse R.M."/>
            <person name="Ahn S.J."/>
            <person name="Almeida F.C."/>
            <person name="An C."/>
            <person name="Aqrawi P."/>
            <person name="Bretschneider A."/>
            <person name="Bryant W.B."/>
            <person name="Bucks S."/>
            <person name="Chao H."/>
            <person name="Chevignon G."/>
            <person name="Christen J.M."/>
            <person name="Clarke D.F."/>
            <person name="Dittmer N.T."/>
            <person name="Ferguson L.C.F."/>
            <person name="Garavelou S."/>
            <person name="Gordon K.H.J."/>
            <person name="Gunaratna R.T."/>
            <person name="Han Y."/>
            <person name="Hauser F."/>
            <person name="He Y."/>
            <person name="Heidel-Fischer H."/>
            <person name="Hirsh A."/>
            <person name="Hu Y."/>
            <person name="Jiang H."/>
            <person name="Kalra D."/>
            <person name="Klinner C."/>
            <person name="Konig C."/>
            <person name="Kovar C."/>
            <person name="Kroll A.R."/>
            <person name="Kuwar S.S."/>
            <person name="Lee S.L."/>
            <person name="Lehman R."/>
            <person name="Li K."/>
            <person name="Li Z."/>
            <person name="Liang H."/>
            <person name="Lovelace S."/>
            <person name="Lu Z."/>
            <person name="Mansfield J.H."/>
            <person name="McCulloch K.J."/>
            <person name="Mathew T."/>
            <person name="Morton B."/>
            <person name="Muzny D.M."/>
            <person name="Neunemann D."/>
            <person name="Ongeri F."/>
            <person name="Pauchet Y."/>
            <person name="Pu L.L."/>
            <person name="Pyrousis I."/>
            <person name="Rao X.J."/>
            <person name="Redding A."/>
            <person name="Roesel C."/>
            <person name="Sanchez-Gracia A."/>
            <person name="Schaack S."/>
            <person name="Shukla A."/>
            <person name="Tetreau G."/>
            <person name="Wang Y."/>
            <person name="Xiong G.H."/>
            <person name="Traut W."/>
            <person name="Walsh T.K."/>
            <person name="Worley K.C."/>
            <person name="Wu D."/>
            <person name="Wu W."/>
            <person name="Wu Y.Q."/>
            <person name="Zhang X."/>
            <person name="Zou Z."/>
            <person name="Zucker H."/>
            <person name="Briscoe A.D."/>
            <person name="Burmester T."/>
            <person name="Clem R.J."/>
            <person name="Feyereisen R."/>
            <person name="Grimmelikhuijzen C.J.P."/>
            <person name="Hamodrakas S.J."/>
            <person name="Hansson B.S."/>
            <person name="Huguet E."/>
            <person name="Jermiin L.S."/>
            <person name="Lan Q."/>
            <person name="Lehman H.K."/>
            <person name="Lorenzen M."/>
            <person name="Merzendorfer H."/>
            <person name="Michalopoulos I."/>
            <person name="Morton D.B."/>
            <person name="Muthukrishnan S."/>
            <person name="Oakeshott J.G."/>
            <person name="Palmer W."/>
            <person name="Park Y."/>
            <person name="Passarelli A.L."/>
            <person name="Rozas J."/>
            <person name="Schwartz L.M."/>
            <person name="Smith W."/>
            <person name="Southgate A."/>
            <person name="Vilcinskas A."/>
            <person name="Vogt R."/>
            <person name="Wang P."/>
            <person name="Werren J."/>
            <person name="Yu X.Q."/>
            <person name="Zhou J.J."/>
            <person name="Brown S.J."/>
            <person name="Scherer S.E."/>
            <person name="Richards S."/>
            <person name="Blissard G.W."/>
        </authorList>
    </citation>
    <scope>NUCLEOTIDE SEQUENCE</scope>
</reference>
<reference evidence="2" key="2">
    <citation type="submission" date="2020-12" db="EMBL/GenBank/DDBJ databases">
        <authorList>
            <person name="Kanost M."/>
        </authorList>
    </citation>
    <scope>NUCLEOTIDE SEQUENCE</scope>
</reference>
<dbReference type="Pfam" id="PF13961">
    <property type="entry name" value="DUF4219"/>
    <property type="match status" value="1"/>
</dbReference>
<name>A0A921ZR01_MANSE</name>
<feature type="domain" description="DUF4219" evidence="1">
    <location>
        <begin position="9"/>
        <end position="35"/>
    </location>
</feature>
<accession>A0A921ZR01</accession>
<proteinExistence type="predicted"/>
<protein>
    <recommendedName>
        <fullName evidence="1">DUF4219 domain-containing protein</fullName>
    </recommendedName>
</protein>
<comment type="caution">
    <text evidence="2">The sequence shown here is derived from an EMBL/GenBank/DDBJ whole genome shotgun (WGS) entry which is preliminary data.</text>
</comment>
<dbReference type="Proteomes" id="UP000791440">
    <property type="component" value="Unassembled WGS sequence"/>
</dbReference>
<organism evidence="2 3">
    <name type="scientific">Manduca sexta</name>
    <name type="common">Tobacco hawkmoth</name>
    <name type="synonym">Tobacco hornworm</name>
    <dbReference type="NCBI Taxonomy" id="7130"/>
    <lineage>
        <taxon>Eukaryota</taxon>
        <taxon>Metazoa</taxon>
        <taxon>Ecdysozoa</taxon>
        <taxon>Arthropoda</taxon>
        <taxon>Hexapoda</taxon>
        <taxon>Insecta</taxon>
        <taxon>Pterygota</taxon>
        <taxon>Neoptera</taxon>
        <taxon>Endopterygota</taxon>
        <taxon>Lepidoptera</taxon>
        <taxon>Glossata</taxon>
        <taxon>Ditrysia</taxon>
        <taxon>Bombycoidea</taxon>
        <taxon>Sphingidae</taxon>
        <taxon>Sphinginae</taxon>
        <taxon>Sphingini</taxon>
        <taxon>Manduca</taxon>
    </lineage>
</organism>
<dbReference type="AlphaFoldDB" id="A0A921ZR01"/>
<evidence type="ECO:0000313" key="3">
    <source>
        <dbReference type="Proteomes" id="UP000791440"/>
    </source>
</evidence>
<evidence type="ECO:0000313" key="2">
    <source>
        <dbReference type="EMBL" id="KAG6461297.1"/>
    </source>
</evidence>
<keyword evidence="3" id="KW-1185">Reference proteome</keyword>
<evidence type="ECO:0000259" key="1">
    <source>
        <dbReference type="Pfam" id="PF13961"/>
    </source>
</evidence>